<evidence type="ECO:0000256" key="2">
    <source>
        <dbReference type="ARBA" id="ARBA00023157"/>
    </source>
</evidence>
<keyword evidence="3" id="KW-0812">Transmembrane</keyword>
<evidence type="ECO:0000256" key="1">
    <source>
        <dbReference type="ARBA" id="ARBA00022734"/>
    </source>
</evidence>
<dbReference type="Pfam" id="PF00059">
    <property type="entry name" value="Lectin_C"/>
    <property type="match status" value="1"/>
</dbReference>
<dbReference type="Proteomes" id="UP000694890">
    <property type="component" value="Linkage group LG1"/>
</dbReference>
<dbReference type="GeneID" id="108872799"/>
<feature type="domain" description="C-type lectin" evidence="4">
    <location>
        <begin position="128"/>
        <end position="249"/>
    </location>
</feature>
<dbReference type="AlphaFoldDB" id="A0AAJ7L7U9"/>
<dbReference type="PANTHER" id="PTHR22803">
    <property type="entry name" value="MANNOSE, PHOSPHOLIPASE, LECTIN RECEPTOR RELATED"/>
    <property type="match status" value="1"/>
</dbReference>
<dbReference type="InterPro" id="IPR016186">
    <property type="entry name" value="C-type_lectin-like/link_sf"/>
</dbReference>
<accession>A0AAJ7L7U9</accession>
<dbReference type="InterPro" id="IPR018378">
    <property type="entry name" value="C-type_lectin_CS"/>
</dbReference>
<keyword evidence="1" id="KW-0430">Lectin</keyword>
<dbReference type="SMART" id="SM00034">
    <property type="entry name" value="CLECT"/>
    <property type="match status" value="1"/>
</dbReference>
<dbReference type="InterPro" id="IPR001304">
    <property type="entry name" value="C-type_lectin-like"/>
</dbReference>
<dbReference type="InterPro" id="IPR033989">
    <property type="entry name" value="CD209-like_CTLD"/>
</dbReference>
<keyword evidence="3" id="KW-0472">Membrane</keyword>
<keyword evidence="3" id="KW-1133">Transmembrane helix</keyword>
<feature type="transmembrane region" description="Helical" evidence="3">
    <location>
        <begin position="32"/>
        <end position="56"/>
    </location>
</feature>
<dbReference type="InterPro" id="IPR050111">
    <property type="entry name" value="C-type_lectin/snaclec_domain"/>
</dbReference>
<evidence type="ECO:0000313" key="6">
    <source>
        <dbReference type="RefSeq" id="XP_018516171.1"/>
    </source>
</evidence>
<name>A0AAJ7L7U9_LATCA</name>
<gene>
    <name evidence="6" type="primary">LOC108872799</name>
</gene>
<proteinExistence type="predicted"/>
<evidence type="ECO:0000259" key="4">
    <source>
        <dbReference type="PROSITE" id="PS50041"/>
    </source>
</evidence>
<protein>
    <submittedName>
        <fullName evidence="6">CD209 antigen-like protein E isoform X1</fullName>
    </submittedName>
</protein>
<dbReference type="CDD" id="cd03590">
    <property type="entry name" value="CLECT_DC-SIGN_like"/>
    <property type="match status" value="1"/>
</dbReference>
<dbReference type="PROSITE" id="PS50041">
    <property type="entry name" value="C_TYPE_LECTIN_2"/>
    <property type="match status" value="1"/>
</dbReference>
<dbReference type="RefSeq" id="XP_018516171.1">
    <property type="nucleotide sequence ID" value="XM_018660655.2"/>
</dbReference>
<dbReference type="GO" id="GO:0030246">
    <property type="term" value="F:carbohydrate binding"/>
    <property type="evidence" value="ECO:0007669"/>
    <property type="project" value="UniProtKB-KW"/>
</dbReference>
<dbReference type="SUPFAM" id="SSF56436">
    <property type="entry name" value="C-type lectin-like"/>
    <property type="match status" value="1"/>
</dbReference>
<organism evidence="5 6">
    <name type="scientific">Lates calcarifer</name>
    <name type="common">Barramundi</name>
    <name type="synonym">Holocentrus calcarifer</name>
    <dbReference type="NCBI Taxonomy" id="8187"/>
    <lineage>
        <taxon>Eukaryota</taxon>
        <taxon>Metazoa</taxon>
        <taxon>Chordata</taxon>
        <taxon>Craniata</taxon>
        <taxon>Vertebrata</taxon>
        <taxon>Euteleostomi</taxon>
        <taxon>Actinopterygii</taxon>
        <taxon>Neopterygii</taxon>
        <taxon>Teleostei</taxon>
        <taxon>Neoteleostei</taxon>
        <taxon>Acanthomorphata</taxon>
        <taxon>Carangaria</taxon>
        <taxon>Carangaria incertae sedis</taxon>
        <taxon>Centropomidae</taxon>
        <taxon>Lates</taxon>
    </lineage>
</organism>
<dbReference type="InterPro" id="IPR016187">
    <property type="entry name" value="CTDL_fold"/>
</dbReference>
<dbReference type="PROSITE" id="PS00615">
    <property type="entry name" value="C_TYPE_LECTIN_1"/>
    <property type="match status" value="1"/>
</dbReference>
<dbReference type="Gene3D" id="3.10.100.10">
    <property type="entry name" value="Mannose-Binding Protein A, subunit A"/>
    <property type="match status" value="1"/>
</dbReference>
<keyword evidence="2" id="KW-1015">Disulfide bond</keyword>
<sequence length="252" mass="28581">MEEIYVNVERIKSVNPRPSTNQTGPSSSERTFHGVVILSLGLLSVSLMAGLIGLGVHHYNSVQHSAAELSTVKANLTEHLQATDDKLSPLTEERDQLNASLIKMAEVLDRLQRFSKQKKMCPAGWVNFNNTCYLLSTESDSWDKGRQDCRDRGADLVVIDSYKEEEFLCKFIIKQDTWIGLNDRDNEGNWKWIDGAPLILAYWMRGQPDSGNGNPQWGEEDCAHLQAHMKTDQNWNDVRCDASKQWICEKVP</sequence>
<reference evidence="6" key="1">
    <citation type="submission" date="2025-08" db="UniProtKB">
        <authorList>
            <consortium name="RefSeq"/>
        </authorList>
    </citation>
    <scope>IDENTIFICATION</scope>
    <source>
        <tissue evidence="6">Brain</tissue>
    </source>
</reference>
<evidence type="ECO:0000313" key="5">
    <source>
        <dbReference type="Proteomes" id="UP000694890"/>
    </source>
</evidence>
<evidence type="ECO:0000256" key="3">
    <source>
        <dbReference type="SAM" id="Phobius"/>
    </source>
</evidence>